<sequence length="167" mass="19135">LSKAIEVEENFAIHVIENGTVDAVVLDCPYNLGEADEEGLVIYWLQENNPIPVYQWIQGGKPQATGVWGDRLDLGYKASEERFHIHRALRILNPTTELTGEYQCRISSFVDEKIILRKLIVYSRPESVRTWAEEEGEDNLKVVCEVDGIYPEPELQLNMMNEENGDR</sequence>
<organism evidence="1 2">
    <name type="scientific">Halocaridina rubra</name>
    <name type="common">Hawaiian red shrimp</name>
    <dbReference type="NCBI Taxonomy" id="373956"/>
    <lineage>
        <taxon>Eukaryota</taxon>
        <taxon>Metazoa</taxon>
        <taxon>Ecdysozoa</taxon>
        <taxon>Arthropoda</taxon>
        <taxon>Crustacea</taxon>
        <taxon>Multicrustacea</taxon>
        <taxon>Malacostraca</taxon>
        <taxon>Eumalacostraca</taxon>
        <taxon>Eucarida</taxon>
        <taxon>Decapoda</taxon>
        <taxon>Pleocyemata</taxon>
        <taxon>Caridea</taxon>
        <taxon>Atyoidea</taxon>
        <taxon>Atyidae</taxon>
        <taxon>Halocaridina</taxon>
    </lineage>
</organism>
<dbReference type="PANTHER" id="PTHR21261">
    <property type="entry name" value="BEAT PROTEIN"/>
    <property type="match status" value="1"/>
</dbReference>
<keyword evidence="2" id="KW-1185">Reference proteome</keyword>
<dbReference type="AlphaFoldDB" id="A0AAN9ACK3"/>
<name>A0AAN9ACK3_HALRR</name>
<evidence type="ECO:0000313" key="1">
    <source>
        <dbReference type="EMBL" id="KAK7083468.1"/>
    </source>
</evidence>
<dbReference type="InterPro" id="IPR036179">
    <property type="entry name" value="Ig-like_dom_sf"/>
</dbReference>
<proteinExistence type="predicted"/>
<gene>
    <name evidence="1" type="ORF">SK128_027507</name>
</gene>
<dbReference type="EMBL" id="JAXCGZ010002977">
    <property type="protein sequence ID" value="KAK7083468.1"/>
    <property type="molecule type" value="Genomic_DNA"/>
</dbReference>
<dbReference type="InterPro" id="IPR013783">
    <property type="entry name" value="Ig-like_fold"/>
</dbReference>
<reference evidence="1 2" key="1">
    <citation type="submission" date="2023-11" db="EMBL/GenBank/DDBJ databases">
        <title>Halocaridina rubra genome assembly.</title>
        <authorList>
            <person name="Smith C."/>
        </authorList>
    </citation>
    <scope>NUCLEOTIDE SEQUENCE [LARGE SCALE GENOMIC DNA]</scope>
    <source>
        <strain evidence="1">EP-1</strain>
        <tissue evidence="1">Whole</tissue>
    </source>
</reference>
<comment type="caution">
    <text evidence="1">The sequence shown here is derived from an EMBL/GenBank/DDBJ whole genome shotgun (WGS) entry which is preliminary data.</text>
</comment>
<dbReference type="Proteomes" id="UP001381693">
    <property type="component" value="Unassembled WGS sequence"/>
</dbReference>
<dbReference type="PANTHER" id="PTHR21261:SF2">
    <property type="entry name" value="GH04238P-RELATED"/>
    <property type="match status" value="1"/>
</dbReference>
<protein>
    <recommendedName>
        <fullName evidence="3">Ig-like domain-containing protein</fullName>
    </recommendedName>
</protein>
<feature type="non-terminal residue" evidence="1">
    <location>
        <position position="1"/>
    </location>
</feature>
<accession>A0AAN9ACK3</accession>
<dbReference type="SUPFAM" id="SSF48726">
    <property type="entry name" value="Immunoglobulin"/>
    <property type="match status" value="1"/>
</dbReference>
<evidence type="ECO:0000313" key="2">
    <source>
        <dbReference type="Proteomes" id="UP001381693"/>
    </source>
</evidence>
<evidence type="ECO:0008006" key="3">
    <source>
        <dbReference type="Google" id="ProtNLM"/>
    </source>
</evidence>
<dbReference type="Gene3D" id="2.60.40.10">
    <property type="entry name" value="Immunoglobulins"/>
    <property type="match status" value="1"/>
</dbReference>